<name>A0ABU9I1W5_9FLAO</name>
<dbReference type="Gene3D" id="2.60.120.200">
    <property type="match status" value="1"/>
</dbReference>
<comment type="caution">
    <text evidence="5">The sequence shown here is derived from an EMBL/GenBank/DDBJ whole genome shotgun (WGS) entry which is preliminary data.</text>
</comment>
<organism evidence="5 6">
    <name type="scientific">Flavobacterium arundinis</name>
    <dbReference type="NCBI Taxonomy" id="3139143"/>
    <lineage>
        <taxon>Bacteria</taxon>
        <taxon>Pseudomonadati</taxon>
        <taxon>Bacteroidota</taxon>
        <taxon>Flavobacteriia</taxon>
        <taxon>Flavobacteriales</taxon>
        <taxon>Flavobacteriaceae</taxon>
        <taxon>Flavobacterium</taxon>
    </lineage>
</organism>
<dbReference type="RefSeq" id="WP_341698700.1">
    <property type="nucleotide sequence ID" value="NZ_JBBYHR010000017.1"/>
</dbReference>
<accession>A0ABU9I1W5</accession>
<evidence type="ECO:0000256" key="2">
    <source>
        <dbReference type="ARBA" id="ARBA00023157"/>
    </source>
</evidence>
<keyword evidence="2" id="KW-1015">Disulfide bond</keyword>
<evidence type="ECO:0000256" key="3">
    <source>
        <dbReference type="SAM" id="SignalP"/>
    </source>
</evidence>
<dbReference type="SMART" id="SM00560">
    <property type="entry name" value="LamGL"/>
    <property type="match status" value="1"/>
</dbReference>
<evidence type="ECO:0000256" key="1">
    <source>
        <dbReference type="ARBA" id="ARBA00022729"/>
    </source>
</evidence>
<evidence type="ECO:0000313" key="6">
    <source>
        <dbReference type="Proteomes" id="UP001464555"/>
    </source>
</evidence>
<keyword evidence="1 3" id="KW-0732">Signal</keyword>
<dbReference type="InterPro" id="IPR013320">
    <property type="entry name" value="ConA-like_dom_sf"/>
</dbReference>
<feature type="domain" description="LamG-like jellyroll fold" evidence="4">
    <location>
        <begin position="209"/>
        <end position="340"/>
    </location>
</feature>
<dbReference type="InterPro" id="IPR006558">
    <property type="entry name" value="LamG-like"/>
</dbReference>
<evidence type="ECO:0000259" key="4">
    <source>
        <dbReference type="SMART" id="SM00560"/>
    </source>
</evidence>
<dbReference type="EMBL" id="JBBYHR010000017">
    <property type="protein sequence ID" value="MEL1246405.1"/>
    <property type="molecule type" value="Genomic_DNA"/>
</dbReference>
<dbReference type="Proteomes" id="UP001464555">
    <property type="component" value="Unassembled WGS sequence"/>
</dbReference>
<reference evidence="5 6" key="1">
    <citation type="submission" date="2024-04" db="EMBL/GenBank/DDBJ databases">
        <title>Flavobacterium sp. DGU11 16S ribosomal RNA gene Genome sequencing and assembly.</title>
        <authorList>
            <person name="Park S."/>
        </authorList>
    </citation>
    <scope>NUCLEOTIDE SEQUENCE [LARGE SCALE GENOMIC DNA]</scope>
    <source>
        <strain evidence="5 6">DGU11</strain>
    </source>
</reference>
<proteinExistence type="predicted"/>
<sequence length="357" mass="39081">MTKVKYIGVLIALFSIMVVSCQDDSVSEDNSQTLDSASSLTDLLISIVNDTATDDCISISYPVTVFGYNSSFQMEDTYVINNDAELSALLQALGTNEYYSISYPVTIIVNGQTVALSNNQQLGLAINAALTACDENNCNNPGVLTDDLMLYITFANGVVHDLKGNFVSAPMDIQPGTDRDGNANCAMAFNGEEYLQVQSGAGNALVTGDQFSISLWFKMQNTVAGDFELLFKKGDVSGQGFYLTVYDMNTPMFGMPSAEVWDSSWNQNPSLWEDTENWHHLVATLDANNTLKLYRDGVLRDTETAANGNIGADALDYYIGNAFKGLMDDLRVYKKVLTQQEVQTLYELEGDCSTCLE</sequence>
<evidence type="ECO:0000313" key="5">
    <source>
        <dbReference type="EMBL" id="MEL1246405.1"/>
    </source>
</evidence>
<protein>
    <submittedName>
        <fullName evidence="5">LamG domain-containing protein</fullName>
    </submittedName>
</protein>
<feature type="chain" id="PRO_5047378181" evidence="3">
    <location>
        <begin position="22"/>
        <end position="357"/>
    </location>
</feature>
<keyword evidence="6" id="KW-1185">Reference proteome</keyword>
<dbReference type="PROSITE" id="PS51257">
    <property type="entry name" value="PROKAR_LIPOPROTEIN"/>
    <property type="match status" value="1"/>
</dbReference>
<gene>
    <name evidence="5" type="ORF">AAEO56_19180</name>
</gene>
<feature type="signal peptide" evidence="3">
    <location>
        <begin position="1"/>
        <end position="21"/>
    </location>
</feature>
<dbReference type="SUPFAM" id="SSF49899">
    <property type="entry name" value="Concanavalin A-like lectins/glucanases"/>
    <property type="match status" value="1"/>
</dbReference>
<dbReference type="Pfam" id="PF13385">
    <property type="entry name" value="Laminin_G_3"/>
    <property type="match status" value="1"/>
</dbReference>